<feature type="compositionally biased region" description="Basic and acidic residues" evidence="1">
    <location>
        <begin position="119"/>
        <end position="135"/>
    </location>
</feature>
<accession>A0ABR4BAV5</accession>
<gene>
    <name evidence="2" type="ORF">ABVK25_005888</name>
</gene>
<organism evidence="2 3">
    <name type="scientific">Lepraria finkii</name>
    <dbReference type="NCBI Taxonomy" id="1340010"/>
    <lineage>
        <taxon>Eukaryota</taxon>
        <taxon>Fungi</taxon>
        <taxon>Dikarya</taxon>
        <taxon>Ascomycota</taxon>
        <taxon>Pezizomycotina</taxon>
        <taxon>Lecanoromycetes</taxon>
        <taxon>OSLEUM clade</taxon>
        <taxon>Lecanoromycetidae</taxon>
        <taxon>Lecanorales</taxon>
        <taxon>Lecanorineae</taxon>
        <taxon>Stereocaulaceae</taxon>
        <taxon>Lepraria</taxon>
    </lineage>
</organism>
<protein>
    <submittedName>
        <fullName evidence="2">Uncharacterized protein</fullName>
    </submittedName>
</protein>
<dbReference type="Proteomes" id="UP001590951">
    <property type="component" value="Unassembled WGS sequence"/>
</dbReference>
<proteinExistence type="predicted"/>
<keyword evidence="3" id="KW-1185">Reference proteome</keyword>
<evidence type="ECO:0000256" key="1">
    <source>
        <dbReference type="SAM" id="MobiDB-lite"/>
    </source>
</evidence>
<sequence>MQDSSEDASDPEEPKATKKQNVSEEPFIRKGLLDDEHWLVGAGSEAEDIGGEKQKTKPDVITNTVGLAAEKSDKQMDLQLNGGAGAVCQVTSSQSIADGDVMQDGEDSASTYAAGSQEMVDRVGKQDGKGGDDAQNRQTGILLPETLQQDGHGEALLHGKQDGQVDGLPHETLRQNGCSETVRHKKVQSIGNKED</sequence>
<feature type="region of interest" description="Disordered" evidence="1">
    <location>
        <begin position="1"/>
        <end position="30"/>
    </location>
</feature>
<feature type="region of interest" description="Disordered" evidence="1">
    <location>
        <begin position="39"/>
        <end position="58"/>
    </location>
</feature>
<evidence type="ECO:0000313" key="2">
    <source>
        <dbReference type="EMBL" id="KAL2053959.1"/>
    </source>
</evidence>
<evidence type="ECO:0000313" key="3">
    <source>
        <dbReference type="Proteomes" id="UP001590951"/>
    </source>
</evidence>
<name>A0ABR4BAV5_9LECA</name>
<dbReference type="EMBL" id="JBHFEH010000018">
    <property type="protein sequence ID" value="KAL2053959.1"/>
    <property type="molecule type" value="Genomic_DNA"/>
</dbReference>
<reference evidence="2 3" key="1">
    <citation type="submission" date="2024-09" db="EMBL/GenBank/DDBJ databases">
        <title>Rethinking Asexuality: The Enigmatic Case of Functional Sexual Genes in Lepraria (Stereocaulaceae).</title>
        <authorList>
            <person name="Doellman M."/>
            <person name="Sun Y."/>
            <person name="Barcenas-Pena A."/>
            <person name="Lumbsch H.T."/>
            <person name="Grewe F."/>
        </authorList>
    </citation>
    <scope>NUCLEOTIDE SEQUENCE [LARGE SCALE GENOMIC DNA]</scope>
    <source>
        <strain evidence="2 3">Grewe 0041</strain>
    </source>
</reference>
<comment type="caution">
    <text evidence="2">The sequence shown here is derived from an EMBL/GenBank/DDBJ whole genome shotgun (WGS) entry which is preliminary data.</text>
</comment>
<feature type="compositionally biased region" description="Basic and acidic residues" evidence="1">
    <location>
        <begin position="151"/>
        <end position="173"/>
    </location>
</feature>
<feature type="compositionally biased region" description="Acidic residues" evidence="1">
    <location>
        <begin position="1"/>
        <end position="11"/>
    </location>
</feature>
<feature type="region of interest" description="Disordered" evidence="1">
    <location>
        <begin position="98"/>
        <end position="195"/>
    </location>
</feature>